<dbReference type="EMBL" id="CAAALY010251994">
    <property type="protein sequence ID" value="VEL36342.1"/>
    <property type="molecule type" value="Genomic_DNA"/>
</dbReference>
<dbReference type="GO" id="GO:0031037">
    <property type="term" value="P:myosin II filament disassembly"/>
    <property type="evidence" value="ECO:0007669"/>
    <property type="project" value="TreeGrafter"/>
</dbReference>
<dbReference type="SUPFAM" id="SSF56112">
    <property type="entry name" value="Protein kinase-like (PK-like)"/>
    <property type="match status" value="1"/>
</dbReference>
<evidence type="ECO:0000256" key="1">
    <source>
        <dbReference type="ARBA" id="ARBA00022527"/>
    </source>
</evidence>
<evidence type="ECO:0000256" key="5">
    <source>
        <dbReference type="ARBA" id="ARBA00022840"/>
    </source>
</evidence>
<evidence type="ECO:0000256" key="2">
    <source>
        <dbReference type="ARBA" id="ARBA00022679"/>
    </source>
</evidence>
<dbReference type="Gene3D" id="3.30.200.20">
    <property type="entry name" value="Phosphorylase Kinase, domain 1"/>
    <property type="match status" value="2"/>
</dbReference>
<keyword evidence="8" id="KW-1185">Reference proteome</keyword>
<keyword evidence="4" id="KW-0418">Kinase</keyword>
<evidence type="ECO:0000313" key="7">
    <source>
        <dbReference type="EMBL" id="VEL36342.1"/>
    </source>
</evidence>
<dbReference type="Proteomes" id="UP000784294">
    <property type="component" value="Unassembled WGS sequence"/>
</dbReference>
<evidence type="ECO:0000256" key="3">
    <source>
        <dbReference type="ARBA" id="ARBA00022741"/>
    </source>
</evidence>
<feature type="non-terminal residue" evidence="7">
    <location>
        <position position="161"/>
    </location>
</feature>
<dbReference type="GO" id="GO:0004686">
    <property type="term" value="F:elongation factor-2 kinase activity"/>
    <property type="evidence" value="ECO:0007669"/>
    <property type="project" value="TreeGrafter"/>
</dbReference>
<keyword evidence="3" id="KW-0547">Nucleotide-binding</keyword>
<evidence type="ECO:0000313" key="8">
    <source>
        <dbReference type="Proteomes" id="UP000784294"/>
    </source>
</evidence>
<dbReference type="PANTHER" id="PTHR45992:SF2">
    <property type="entry name" value="EUKARYOTIC ELONGATION FACTOR 2 KINASE"/>
    <property type="match status" value="1"/>
</dbReference>
<comment type="caution">
    <text evidence="7">The sequence shown here is derived from an EMBL/GenBank/DDBJ whole genome shotgun (WGS) entry which is preliminary data.</text>
</comment>
<evidence type="ECO:0000259" key="6">
    <source>
        <dbReference type="PROSITE" id="PS51158"/>
    </source>
</evidence>
<name>A0A448XGL9_9PLAT</name>
<keyword evidence="2" id="KW-0808">Transferase</keyword>
<dbReference type="InterPro" id="IPR051852">
    <property type="entry name" value="Alpha-type_PK"/>
</dbReference>
<organism evidence="7 8">
    <name type="scientific">Protopolystoma xenopodis</name>
    <dbReference type="NCBI Taxonomy" id="117903"/>
    <lineage>
        <taxon>Eukaryota</taxon>
        <taxon>Metazoa</taxon>
        <taxon>Spiralia</taxon>
        <taxon>Lophotrochozoa</taxon>
        <taxon>Platyhelminthes</taxon>
        <taxon>Monogenea</taxon>
        <taxon>Polyopisthocotylea</taxon>
        <taxon>Polystomatidea</taxon>
        <taxon>Polystomatidae</taxon>
        <taxon>Protopolystoma</taxon>
    </lineage>
</organism>
<protein>
    <recommendedName>
        <fullName evidence="6">Alpha-type protein kinase domain-containing protein</fullName>
    </recommendedName>
</protein>
<dbReference type="AlphaFoldDB" id="A0A448XGL9"/>
<dbReference type="InterPro" id="IPR011009">
    <property type="entry name" value="Kinase-like_dom_sf"/>
</dbReference>
<feature type="domain" description="Alpha-type protein kinase" evidence="6">
    <location>
        <begin position="70"/>
        <end position="161"/>
    </location>
</feature>
<keyword evidence="5" id="KW-0067">ATP-binding</keyword>
<dbReference type="OrthoDB" id="301415at2759"/>
<dbReference type="Pfam" id="PF02816">
    <property type="entry name" value="Alpha_kinase"/>
    <property type="match status" value="1"/>
</dbReference>
<keyword evidence="1" id="KW-0723">Serine/threonine-protein kinase</keyword>
<dbReference type="SMART" id="SM00811">
    <property type="entry name" value="Alpha_kinase"/>
    <property type="match status" value="1"/>
</dbReference>
<reference evidence="7" key="1">
    <citation type="submission" date="2018-11" db="EMBL/GenBank/DDBJ databases">
        <authorList>
            <consortium name="Pathogen Informatics"/>
        </authorList>
    </citation>
    <scope>NUCLEOTIDE SEQUENCE</scope>
</reference>
<proteinExistence type="predicted"/>
<dbReference type="PANTHER" id="PTHR45992">
    <property type="entry name" value="EUKARYOTIC ELONGATION FACTOR 2 KINASE-RELATED"/>
    <property type="match status" value="1"/>
</dbReference>
<evidence type="ECO:0000256" key="4">
    <source>
        <dbReference type="ARBA" id="ARBA00022777"/>
    </source>
</evidence>
<dbReference type="GO" id="GO:0005524">
    <property type="term" value="F:ATP binding"/>
    <property type="evidence" value="ECO:0007669"/>
    <property type="project" value="UniProtKB-KW"/>
</dbReference>
<sequence>MENGVCNPKLSDAGQYITPITPTNVRSSVSHESHGYKLWKYAFKRLRSVDLDPWNDFTLGLPEIPAIRHRYSAIKKKWLHDNIKVKLEARSFDHGAMRECFRMKKLPQSGSHIGSWSHASNYVAKRYISRTNRQTYFDDVRLQMEAKLWGEAFNRQNPPKK</sequence>
<accession>A0A448XGL9</accession>
<gene>
    <name evidence="7" type="ORF">PXEA_LOCUS29782</name>
</gene>
<dbReference type="PROSITE" id="PS51158">
    <property type="entry name" value="ALPHA_KINASE"/>
    <property type="match status" value="1"/>
</dbReference>
<dbReference type="GO" id="GO:1903013">
    <property type="term" value="P:response to differentiation-inducing factor 1"/>
    <property type="evidence" value="ECO:0007669"/>
    <property type="project" value="TreeGrafter"/>
</dbReference>
<dbReference type="InterPro" id="IPR004166">
    <property type="entry name" value="a-kinase_dom"/>
</dbReference>